<dbReference type="Gene3D" id="2.30.29.30">
    <property type="entry name" value="Pleckstrin-homology domain (PH domain)/Phosphotyrosine-binding domain (PTB)"/>
    <property type="match status" value="1"/>
</dbReference>
<evidence type="ECO:0008006" key="8">
    <source>
        <dbReference type="Google" id="ProtNLM"/>
    </source>
</evidence>
<dbReference type="PROSITE" id="PS50082">
    <property type="entry name" value="WD_REPEATS_2"/>
    <property type="match status" value="2"/>
</dbReference>
<dbReference type="SMART" id="SM00320">
    <property type="entry name" value="WD40"/>
    <property type="match status" value="3"/>
</dbReference>
<sequence>MNSGLFTMEDKKEIYLSWVHYTTKNEEVYFRRFIKGFVMIWESQLNLDWENLRKLPDWSTVKHDCGPHLSRLPEELLPAIGKFIYIAKDEADNGNLTCEKLEEVDLLVRCLTSISRNFDNIPLIASCDYVSHFISIATTLIHQLIDGTSEHIDEYKQFCKHLCQFLECIYDPYLTWRHLQPGVLPPRDKLLFHPSLLHVEVIPFIYDCFHLNVSNKFPNLSIDLINVLGAIVSGAQHNALRGICPATVNLLMRVVSSTTNVDVRSAVLNCFVAMIMVLHISPPHQRQIEVLSLLEMYCDVMISLLTKEFSKETLETEVHLVRTLNVILLTAGLHSIIVEAHIIEALLNMLEKPTKHADDSINKSSLDKMELATETVKVITGLVSGDRSGNERMLKIDGYNRLFGELRCLGPPNKTLLEAVVAMATGTSDSTLENQKLKNIQPLQLLIHWLIDLDPNNQIWLSDTLYNICTSTLQSKTLACENGTVCALSEVLLLQTIQPEAAARLVQLLEALASHSLSAYELKQLFLLLRTEESVKTPHRGLVMKAVTSITKRASLQFDCNSYFDVVNDNDGITISDMKKWSGAVYGFSFHCWLRLEQSHLPPIVGMIPSHRRQLFNFLTSSNTGIETFIGADGTLIVGVLTKKEFLAATVPEFSLLDAQWHCIDICYMAARRPFGHNQLSVFIDGQQKLAASMKFPAMTDPFVTCTVGLAAEKIPQNSQTKNDTRYEKMSGGLMERGLLPSLISQVPNYFSLPIRSSTPLDPNVKNFPPGMQDTLFGLPTCLQGQLGLFSLFHETLSPHQVKALYDGGPNCRLLFSPEDHPDMLVLNSKLVWCFSPAACWDNVCLDLAISNKFTAKVTARQCHIHTIKDVINGIGGVQVIFPILEGIADEEGLDLSVFSEVKSPTVREDPDDWVILPSTGYSEAKSEKNPVSNFLLLLKNLLLTSSINQEQLMKNNGLAILGFILSKMPPSVMDIYVLKALQLLLEIARPLPNNTLLRALHQQVLFNFNIWSHCSLNVRISHIQYISTLIKDERKIHRKRYGVQFFLDTIRRHYSSPDMVANEDQKAIRASLLGLIKYYFQKECNIKELNAVMGFLATCKEEIMVLEVLEMLISQLESKSCKDQLILLMYEPQAADLLYCILIDKNFSMDLKQRVLKMLSVLLRTEKIYERNKSRLRLQDSTTVGMYPGLIAMFPEQVLSMEFVAMLLDQILLTESNGSYSGALSLLHALSLAELDIKLEAARKLLTVTFMRQSAPQFLAKQVGWQDCVTRLLIKCPITSCNTETFPDLMVFDEEQDTEIETTRSVSPTSVSRISDAAYAIETEIKEVAETVTNAVADNIHFAADNISSAMASAYTAIRQKTVEMQESLELGARSRLKKRRSFTSSDSQDPEGSSPRAVRTSMLLSSLGLDLDNISFGNRSQSSSSTEDLSSPTHTGEIKIPAKDSVSIASGQSLASQVLDEDSEEDERILFDALQKWKALDAEKLEDKESELCHLVVNILFTIMWRGIDVTSKDLWKERGQVMTCINLLALNNVLYCSHLELRLRLLEMAVTATLSDLRDSTQTPESAAQLIRWIYDLTVLDPNQDSTKRASTKLLDGVLALLDSLLVFQEIPGEEWTEMAKLAFGILLSCAANTNLELCAMATAKLHTLIQTRSMKDMEEGGYLLHYVNTIVHSTLKNNNQEHFSFLMPVVKALIEKCSDMFSIPSQLPDLPVTHSGPVFYEDFQTYCQGQQWMTFIDKKIKPLYSSYQTALNGQLTEAMNVFWAECYEGSKTCIHRRNREVGESKLRFQSQILTGYRSRQTEETVRFNNLSNQLRNQELLVQKRWKHLRDFFTGPRGAWRSSTEDNTHWKLSHRENFSRMRLKLCPNLHFVPHTDASNLRDNTGWLSRMRSEEVPLSLNISSAVVHGETEDADYIPEEDLRSLGESEADGAIESGKEKLLLTQECDLVLLMSAVKGRLEVTTTHVYFFDLSPVKEDVERQDFKWPLSRLREIYLRRYNLRRSALEFFLIDQTNYFLNFTTKTRNRVVSRLLSLRPPNLSYHSSRSPADLLRYSGLTQKWVNHEITNFEYLMQLNTIAGRTYNDLSQYPVFPWIIADYTSEELDLTNPATFRDLSRPIGVVNPRNEAEVRAKYDSFEDPSGTIAKFHYGTHYSNSAGVLHYLVRVEPFTSLHIELQSGRFDVADRQFHSIPQTWKLLMDNPNDVKELTPEFFYFPEFLINMNKFDLGLLQVTKERVADVILPNWADSAENFIYKHRKALESEYVSAHLHEWIDLIFGYKQKGQKAVEALNVFYYCSYEGAVDLDAITNSVEREAVEGMINNFGQTPSQLLKEPHPQRLTLQEALARMLKSDSKKPDLTLFLDKLTPFNVEVSNDKDPVVFASAPRSPPKGFLQAGMPDCLVTISKNANIGIHGWLPHDRHSNRGFIFEIDQTLSSPKMRRNLSGSFHPSVLLHSHLFALSHDAKLLYTAGHWDSSVHVFSLLKNKVIASVIRHFDLVTCVALDLCGLYLVSGSRDCTCVVWDVSHHGGIPLRPVQTLYGHDKPVSCVGIATELDMVASGSLDGTVNIHTIKDGQYLRTLYPPGTSPLHSEISFISISAQGQVAIAAKDQKIHSVHVFSVNGTNLGSKYVAGRVTGLATAGDCLVVVDDAGDLTMSRLLGLHPVFDVPLHVPIQGVVVAPNNSHMLVPLRDGSITVIGVPNS</sequence>
<dbReference type="SUPFAM" id="SSF50978">
    <property type="entry name" value="WD40 repeat-like"/>
    <property type="match status" value="1"/>
</dbReference>
<dbReference type="InterPro" id="IPR031570">
    <property type="entry name" value="NBEA/BDCP_DUF4704"/>
</dbReference>
<dbReference type="SUPFAM" id="SSF48371">
    <property type="entry name" value="ARM repeat"/>
    <property type="match status" value="1"/>
</dbReference>
<evidence type="ECO:0000256" key="4">
    <source>
        <dbReference type="SAM" id="MobiDB-lite"/>
    </source>
</evidence>
<dbReference type="InterPro" id="IPR011993">
    <property type="entry name" value="PH-like_dom_sf"/>
</dbReference>
<dbReference type="PROSITE" id="PS00678">
    <property type="entry name" value="WD_REPEATS_1"/>
    <property type="match status" value="1"/>
</dbReference>
<dbReference type="PANTHER" id="PTHR13743">
    <property type="entry name" value="BEIGE/BEACH-RELATED"/>
    <property type="match status" value="1"/>
</dbReference>
<evidence type="ECO:0000313" key="7">
    <source>
        <dbReference type="EMBL" id="JAS22886.1"/>
    </source>
</evidence>
<dbReference type="EMBL" id="GEDC01014412">
    <property type="protein sequence ID" value="JAS22886.1"/>
    <property type="molecule type" value="Transcribed_RNA"/>
</dbReference>
<dbReference type="SUPFAM" id="SSF50729">
    <property type="entry name" value="PH domain-like"/>
    <property type="match status" value="1"/>
</dbReference>
<dbReference type="PANTHER" id="PTHR13743:SF112">
    <property type="entry name" value="BEACH DOMAIN-CONTAINING PROTEIN"/>
    <property type="match status" value="1"/>
</dbReference>
<dbReference type="InterPro" id="IPR000409">
    <property type="entry name" value="BEACH_dom"/>
</dbReference>
<dbReference type="InterPro" id="IPR001680">
    <property type="entry name" value="WD40_rpt"/>
</dbReference>
<dbReference type="InterPro" id="IPR013320">
    <property type="entry name" value="ConA-like_dom_sf"/>
</dbReference>
<dbReference type="GO" id="GO:0008104">
    <property type="term" value="P:intracellular protein localization"/>
    <property type="evidence" value="ECO:0007669"/>
    <property type="project" value="TreeGrafter"/>
</dbReference>
<dbReference type="InterPro" id="IPR019775">
    <property type="entry name" value="WD40_repeat_CS"/>
</dbReference>
<dbReference type="CDD" id="cd01201">
    <property type="entry name" value="PH_BEACH"/>
    <property type="match status" value="1"/>
</dbReference>
<dbReference type="InterPro" id="IPR036372">
    <property type="entry name" value="BEACH_dom_sf"/>
</dbReference>
<dbReference type="InterPro" id="IPR015943">
    <property type="entry name" value="WD40/YVTN_repeat-like_dom_sf"/>
</dbReference>
<dbReference type="InterPro" id="IPR011989">
    <property type="entry name" value="ARM-like"/>
</dbReference>
<dbReference type="PROSITE" id="PS50197">
    <property type="entry name" value="BEACH"/>
    <property type="match status" value="1"/>
</dbReference>
<feature type="region of interest" description="Disordered" evidence="4">
    <location>
        <begin position="1374"/>
        <end position="1399"/>
    </location>
</feature>
<dbReference type="CDD" id="cd06071">
    <property type="entry name" value="Beach"/>
    <property type="match status" value="1"/>
</dbReference>
<feature type="region of interest" description="Disordered" evidence="4">
    <location>
        <begin position="1420"/>
        <end position="1444"/>
    </location>
</feature>
<dbReference type="Gene3D" id="1.25.10.10">
    <property type="entry name" value="Leucine-rich Repeat Variant"/>
    <property type="match status" value="1"/>
</dbReference>
<keyword evidence="2" id="KW-0677">Repeat</keyword>
<dbReference type="Pfam" id="PF15787">
    <property type="entry name" value="DUF4704"/>
    <property type="match status" value="1"/>
</dbReference>
<protein>
    <recommendedName>
        <fullName evidence="8">Neurobeachin-like protein 1</fullName>
    </recommendedName>
</protein>
<dbReference type="InterPro" id="IPR016024">
    <property type="entry name" value="ARM-type_fold"/>
</dbReference>
<dbReference type="FunFam" id="1.10.1540.10:FF:000001">
    <property type="entry name" value="neurobeachin isoform X1"/>
    <property type="match status" value="1"/>
</dbReference>
<feature type="domain" description="BEACH" evidence="5">
    <location>
        <begin position="2048"/>
        <end position="2340"/>
    </location>
</feature>
<feature type="repeat" description="WD" evidence="3">
    <location>
        <begin position="2540"/>
        <end position="2581"/>
    </location>
</feature>
<dbReference type="Pfam" id="PF14844">
    <property type="entry name" value="PH_BEACH"/>
    <property type="match status" value="1"/>
</dbReference>
<dbReference type="SMART" id="SM01026">
    <property type="entry name" value="Beach"/>
    <property type="match status" value="1"/>
</dbReference>
<dbReference type="InterPro" id="IPR046851">
    <property type="entry name" value="NBCH_WD40"/>
</dbReference>
<feature type="domain" description="BEACH-type PH" evidence="6">
    <location>
        <begin position="1938"/>
        <end position="2035"/>
    </location>
</feature>
<dbReference type="GO" id="GO:0019901">
    <property type="term" value="F:protein kinase binding"/>
    <property type="evidence" value="ECO:0007669"/>
    <property type="project" value="TreeGrafter"/>
</dbReference>
<dbReference type="InterPro" id="IPR036322">
    <property type="entry name" value="WD40_repeat_dom_sf"/>
</dbReference>
<evidence type="ECO:0000256" key="1">
    <source>
        <dbReference type="ARBA" id="ARBA00022574"/>
    </source>
</evidence>
<name>A0A1B6DB47_9HEMI</name>
<dbReference type="InterPro" id="IPR050865">
    <property type="entry name" value="BEACH_Domain"/>
</dbReference>
<proteinExistence type="predicted"/>
<feature type="compositionally biased region" description="Polar residues" evidence="4">
    <location>
        <begin position="1384"/>
        <end position="1393"/>
    </location>
</feature>
<dbReference type="Pfam" id="PF02138">
    <property type="entry name" value="Beach"/>
    <property type="match status" value="1"/>
</dbReference>
<evidence type="ECO:0000256" key="3">
    <source>
        <dbReference type="PROSITE-ProRule" id="PRU00221"/>
    </source>
</evidence>
<dbReference type="Pfam" id="PF16057">
    <property type="entry name" value="DUF4800"/>
    <property type="match status" value="1"/>
</dbReference>
<dbReference type="Gene3D" id="1.10.1540.10">
    <property type="entry name" value="BEACH domain"/>
    <property type="match status" value="1"/>
</dbReference>
<evidence type="ECO:0000259" key="6">
    <source>
        <dbReference type="PROSITE" id="PS51783"/>
    </source>
</evidence>
<dbReference type="PROSITE" id="PS51783">
    <property type="entry name" value="PH_BEACH"/>
    <property type="match status" value="1"/>
</dbReference>
<dbReference type="GO" id="GO:0005829">
    <property type="term" value="C:cytosol"/>
    <property type="evidence" value="ECO:0007669"/>
    <property type="project" value="TreeGrafter"/>
</dbReference>
<evidence type="ECO:0000259" key="5">
    <source>
        <dbReference type="PROSITE" id="PS50197"/>
    </source>
</evidence>
<dbReference type="Gene3D" id="2.130.10.10">
    <property type="entry name" value="YVTN repeat-like/Quinoprotein amine dehydrogenase"/>
    <property type="match status" value="1"/>
</dbReference>
<feature type="repeat" description="WD" evidence="3">
    <location>
        <begin position="2493"/>
        <end position="2527"/>
    </location>
</feature>
<evidence type="ECO:0000256" key="2">
    <source>
        <dbReference type="ARBA" id="ARBA00022737"/>
    </source>
</evidence>
<feature type="compositionally biased region" description="Low complexity" evidence="4">
    <location>
        <begin position="1422"/>
        <end position="1433"/>
    </location>
</feature>
<accession>A0A1B6DB47</accession>
<dbReference type="SUPFAM" id="SSF81837">
    <property type="entry name" value="BEACH domain"/>
    <property type="match status" value="1"/>
</dbReference>
<dbReference type="SUPFAM" id="SSF49899">
    <property type="entry name" value="Concanavalin A-like lectins/glucanases"/>
    <property type="match status" value="1"/>
</dbReference>
<dbReference type="GO" id="GO:0016020">
    <property type="term" value="C:membrane"/>
    <property type="evidence" value="ECO:0007669"/>
    <property type="project" value="TreeGrafter"/>
</dbReference>
<organism evidence="7">
    <name type="scientific">Clastoptera arizonana</name>
    <name type="common">Arizona spittle bug</name>
    <dbReference type="NCBI Taxonomy" id="38151"/>
    <lineage>
        <taxon>Eukaryota</taxon>
        <taxon>Metazoa</taxon>
        <taxon>Ecdysozoa</taxon>
        <taxon>Arthropoda</taxon>
        <taxon>Hexapoda</taxon>
        <taxon>Insecta</taxon>
        <taxon>Pterygota</taxon>
        <taxon>Neoptera</taxon>
        <taxon>Paraneoptera</taxon>
        <taxon>Hemiptera</taxon>
        <taxon>Auchenorrhyncha</taxon>
        <taxon>Cercopoidea</taxon>
        <taxon>Clastopteridae</taxon>
        <taxon>Clastoptera</taxon>
    </lineage>
</organism>
<keyword evidence="1 3" id="KW-0853">WD repeat</keyword>
<dbReference type="Pfam" id="PF20426">
    <property type="entry name" value="NBCH_WD40"/>
    <property type="match status" value="1"/>
</dbReference>
<gene>
    <name evidence="7" type="ORF">g.18029</name>
</gene>
<reference evidence="7" key="1">
    <citation type="submission" date="2015-12" db="EMBL/GenBank/DDBJ databases">
        <title>De novo transcriptome assembly of four potential Pierce s Disease insect vectors from Arizona vineyards.</title>
        <authorList>
            <person name="Tassone E.E."/>
        </authorList>
    </citation>
    <scope>NUCLEOTIDE SEQUENCE</scope>
</reference>
<dbReference type="InterPro" id="IPR023362">
    <property type="entry name" value="PH-BEACH_dom"/>
</dbReference>